<protein>
    <submittedName>
        <fullName evidence="1">D-alanine--D-alanine ligase</fullName>
    </submittedName>
</protein>
<proteinExistence type="predicted"/>
<reference evidence="1" key="1">
    <citation type="submission" date="2021-07" db="EMBL/GenBank/DDBJ databases">
        <authorList>
            <person name="Catto M.A."/>
            <person name="Jacobson A."/>
            <person name="Kennedy G."/>
            <person name="Labadie P."/>
            <person name="Hunt B.G."/>
            <person name="Srinivasan R."/>
        </authorList>
    </citation>
    <scope>NUCLEOTIDE SEQUENCE</scope>
    <source>
        <strain evidence="1">PL_HMW_Pooled</strain>
        <tissue evidence="1">Head</tissue>
    </source>
</reference>
<dbReference type="PANTHER" id="PTHR46579:SF1">
    <property type="entry name" value="F5_8 TYPE C DOMAIN-CONTAINING PROTEIN"/>
    <property type="match status" value="1"/>
</dbReference>
<keyword evidence="1" id="KW-0436">Ligase</keyword>
<dbReference type="AlphaFoldDB" id="A0AAE1I606"/>
<reference evidence="1" key="2">
    <citation type="journal article" date="2023" name="BMC Genomics">
        <title>Pest status, molecular evolution, and epigenetic factors derived from the genome assembly of Frankliniella fusca, a thysanopteran phytovirus vector.</title>
        <authorList>
            <person name="Catto M.A."/>
            <person name="Labadie P.E."/>
            <person name="Jacobson A.L."/>
            <person name="Kennedy G.G."/>
            <person name="Srinivasan R."/>
            <person name="Hunt B.G."/>
        </authorList>
    </citation>
    <scope>NUCLEOTIDE SEQUENCE</scope>
    <source>
        <strain evidence="1">PL_HMW_Pooled</strain>
    </source>
</reference>
<sequence>MDEDVGSEHSLLTTNDFSPIDIGSFVHDCAPYPVDSSSSGLIRLSDGFMSDVSDVSDVSDETKVYQAALVRENTDSLISNETSVSKYEHQAAPSLISENSDSLISNETSGSKYEHQAAPSLISENSVSENFHTSEERFPVISCLLNDQDKEIEVDDDQAPFDFSFLQDDVPLYQDAPITFHESLVSILTLVLTFKLSGVCLQSILQLIQLHLPKCNNKFKTSLHFFKEYFFNLQSPKEFEYYCSVCFSQFSSGSSCPKNCPQSSTCYLIKIPVLDQLKTLFRREGFFGKLNFVNTHIPGQFKDIYDGEVYQDHVKKGFLGNQSSLSLQWYTDGVALYNSTNFSVWLTYLTINELPYNQRFKKENVLVPVIWCGSTKPPGNLIMNSMHPELKVLSLGVNYDIHGTDSKKIKIFVVNGTADLPAKAMMLNMKESNGAESCQKCEQPGEPRVNFSGVRIFPYQPVMTLRTNENYLKYSKEAHSTGKPVVGVKGISTLSMIVMDVIRGTAIDPMHLIGGVAKKLTSLLLCTKLESKKWSIASHLDTLDKRLLSIKSPAHIMRGPRSLREIAYWKMSEHQHWLVEFAVPVLYQILPRRYFLHFCSLVAAIQLLSSDVVSEEDIQNAEKLLHVFVSQMADFYNVNVLTMNFHVLLHIPQVVRDLGPMWVYTCFPLEDLNGIVLNLVHGTRWADRQIATSVQTCLGLPNIVKQMKDSEPKNFCIHLMNRRKFSNNAVVDNSVIIGDKSIVSTIPHDVQTLLDENNIRLSKAYELKSVKQGKFIYVSQKANLSKCKDSTVAVYRDENTLNVGVIQTFYQGYTCYCSNACTCESHIYVLVNTAFKKESFPTLIPGIVVPNIHEYALTNEAKLFPCTSLLGSCVLININKKNFISMPLNSKERE</sequence>
<accession>A0AAE1I606</accession>
<dbReference type="PANTHER" id="PTHR46579">
    <property type="entry name" value="F5/8 TYPE C DOMAIN-CONTAINING PROTEIN-RELATED"/>
    <property type="match status" value="1"/>
</dbReference>
<evidence type="ECO:0000313" key="2">
    <source>
        <dbReference type="Proteomes" id="UP001219518"/>
    </source>
</evidence>
<gene>
    <name evidence="1" type="ORF">KUF71_017913</name>
</gene>
<dbReference type="EMBL" id="JAHWGI010001444">
    <property type="protein sequence ID" value="KAK3933325.1"/>
    <property type="molecule type" value="Genomic_DNA"/>
</dbReference>
<organism evidence="1 2">
    <name type="scientific">Frankliniella fusca</name>
    <dbReference type="NCBI Taxonomy" id="407009"/>
    <lineage>
        <taxon>Eukaryota</taxon>
        <taxon>Metazoa</taxon>
        <taxon>Ecdysozoa</taxon>
        <taxon>Arthropoda</taxon>
        <taxon>Hexapoda</taxon>
        <taxon>Insecta</taxon>
        <taxon>Pterygota</taxon>
        <taxon>Neoptera</taxon>
        <taxon>Paraneoptera</taxon>
        <taxon>Thysanoptera</taxon>
        <taxon>Terebrantia</taxon>
        <taxon>Thripoidea</taxon>
        <taxon>Thripidae</taxon>
        <taxon>Frankliniella</taxon>
    </lineage>
</organism>
<keyword evidence="2" id="KW-1185">Reference proteome</keyword>
<evidence type="ECO:0000313" key="1">
    <source>
        <dbReference type="EMBL" id="KAK3933325.1"/>
    </source>
</evidence>
<dbReference type="GO" id="GO:0016874">
    <property type="term" value="F:ligase activity"/>
    <property type="evidence" value="ECO:0007669"/>
    <property type="project" value="UniProtKB-KW"/>
</dbReference>
<name>A0AAE1I606_9NEOP</name>
<comment type="caution">
    <text evidence="1">The sequence shown here is derived from an EMBL/GenBank/DDBJ whole genome shotgun (WGS) entry which is preliminary data.</text>
</comment>
<dbReference type="Proteomes" id="UP001219518">
    <property type="component" value="Unassembled WGS sequence"/>
</dbReference>